<dbReference type="GO" id="GO:0003690">
    <property type="term" value="F:double-stranded DNA binding"/>
    <property type="evidence" value="ECO:0007669"/>
    <property type="project" value="TreeGrafter"/>
</dbReference>
<comment type="function">
    <text evidence="1">Component of the general transcription and DNA repair factor IIH (TFIIH) core complex, which is involved in general and transcription-coupled nucleotide excision repair (NER) of damaged DNA and, when complexed to TFIIK, in RNA transcription by RNA polymerase II. In NER, TFIIH acts by opening DNA around the lesion to allow the excision of the damaged oligonucleotide and its replacement by a new DNA fragment. In transcription, TFIIH has an essential role in transcription initiation. When the pre-initiation complex (PIC) has been established, TFIIH is required for promoter opening and promoter escape. Phosphorylation of the C-terminal tail (CTD) of the largest subunit of RNA polymerase II by the kinase module TFIIK controls the initiation of transcription.</text>
</comment>
<feature type="domain" description="Transcription factor Tfb2 C-terminal" evidence="10">
    <location>
        <begin position="433"/>
        <end position="498"/>
    </location>
</feature>
<dbReference type="AlphaFoldDB" id="A0A9W8YX30"/>
<dbReference type="Gene3D" id="3.30.70.2610">
    <property type="match status" value="1"/>
</dbReference>
<proteinExistence type="inferred from homology"/>
<keyword evidence="5 9" id="KW-0805">Transcription regulation</keyword>
<evidence type="ECO:0000256" key="1">
    <source>
        <dbReference type="ARBA" id="ARBA00002817"/>
    </source>
</evidence>
<accession>A0A9W8YX30</accession>
<name>A0A9W8YX30_9PEZI</name>
<evidence type="ECO:0000256" key="7">
    <source>
        <dbReference type="ARBA" id="ARBA00023204"/>
    </source>
</evidence>
<evidence type="ECO:0000256" key="5">
    <source>
        <dbReference type="ARBA" id="ARBA00023015"/>
    </source>
</evidence>
<dbReference type="PANTHER" id="PTHR13152">
    <property type="entry name" value="TFIIH, POLYPEPTIDE 4"/>
    <property type="match status" value="1"/>
</dbReference>
<evidence type="ECO:0000256" key="3">
    <source>
        <dbReference type="ARBA" id="ARBA00007132"/>
    </source>
</evidence>
<dbReference type="Proteomes" id="UP001140453">
    <property type="component" value="Unassembled WGS sequence"/>
</dbReference>
<organism evidence="11 12">
    <name type="scientific">Gnomoniopsis smithogilvyi</name>
    <dbReference type="NCBI Taxonomy" id="1191159"/>
    <lineage>
        <taxon>Eukaryota</taxon>
        <taxon>Fungi</taxon>
        <taxon>Dikarya</taxon>
        <taxon>Ascomycota</taxon>
        <taxon>Pezizomycotina</taxon>
        <taxon>Sordariomycetes</taxon>
        <taxon>Sordariomycetidae</taxon>
        <taxon>Diaporthales</taxon>
        <taxon>Gnomoniaceae</taxon>
        <taxon>Gnomoniopsis</taxon>
    </lineage>
</organism>
<comment type="similarity">
    <text evidence="3 9">Belongs to the TFB2 family.</text>
</comment>
<keyword evidence="7 9" id="KW-0234">DNA repair</keyword>
<protein>
    <recommendedName>
        <fullName evidence="9">RNA polymerase II transcription factor B subunit 2</fullName>
    </recommendedName>
</protein>
<evidence type="ECO:0000256" key="4">
    <source>
        <dbReference type="ARBA" id="ARBA00022763"/>
    </source>
</evidence>
<dbReference type="GO" id="GO:0000439">
    <property type="term" value="C:transcription factor TFIIH core complex"/>
    <property type="evidence" value="ECO:0007669"/>
    <property type="project" value="InterPro"/>
</dbReference>
<dbReference type="GO" id="GO:0006289">
    <property type="term" value="P:nucleotide-excision repair"/>
    <property type="evidence" value="ECO:0007669"/>
    <property type="project" value="InterPro"/>
</dbReference>
<dbReference type="NCBIfam" id="TIGR00625">
    <property type="entry name" value="tfb2"/>
    <property type="match status" value="1"/>
</dbReference>
<keyword evidence="12" id="KW-1185">Reference proteome</keyword>
<comment type="caution">
    <text evidence="11">The sequence shown here is derived from an EMBL/GenBank/DDBJ whole genome shotgun (WGS) entry which is preliminary data.</text>
</comment>
<dbReference type="GO" id="GO:0006366">
    <property type="term" value="P:transcription by RNA polymerase II"/>
    <property type="evidence" value="ECO:0007669"/>
    <property type="project" value="UniProtKB-ARBA"/>
</dbReference>
<evidence type="ECO:0000256" key="8">
    <source>
        <dbReference type="ARBA" id="ARBA00023242"/>
    </source>
</evidence>
<dbReference type="Pfam" id="PF03849">
    <property type="entry name" value="Tfb2"/>
    <property type="match status" value="1"/>
</dbReference>
<keyword evidence="4 9" id="KW-0227">DNA damage</keyword>
<dbReference type="InterPro" id="IPR004598">
    <property type="entry name" value="TFIIH_p52/Tfb2"/>
</dbReference>
<dbReference type="FunFam" id="3.30.70.2610:FF:000001">
    <property type="entry name" value="General transcription factor IIH subunit 4"/>
    <property type="match status" value="1"/>
</dbReference>
<sequence length="507" mass="56723">MSAAAPPLTLQDYLEKLPGTTFRKLYQQPSTAFAIFRRMLPNLAKTIVMAVLYMPSPLALDELDFWVKPEAKRAKDQALSILRRLHIITISMPTKDKLQQTMALTANFRTSLRLALEGGGEHQSFGVPSSLPVPDHVDIAYLDRWARNKWEAILHYVVNSVEIRGDEGGGRYASSNDSKSGPKSSVKELLLAGRLVERSATGVSITQAGFTFLLQEANAQVWTLLLQWLEAADVANKLHDEGHKTVRGHGLDHVDMLSFLFMLASLELGRAYDSYALTEMRRNMLPDLVDFGLIYFDNKQAGQFYPTRLATTLTSGASALRSVSSGFDAAIATAGEDNAGGGKGFIILETNYRIYAYTSSPLQISVLALFCDLRHRFAGMVTGRLSRKSIRTAIGYGITADQIIAYLATHAHEQMHRLAAANNKPVLPPTVVDQIRLWQLENERMKTTTGFLFKDFDDRQDYEKVSTYADEIGVLQWKSDAKQMFFANRHEQLRDYMKVIKREKGST</sequence>
<dbReference type="InterPro" id="IPR040662">
    <property type="entry name" value="Tfb2_C"/>
</dbReference>
<comment type="function">
    <text evidence="9">Component of the general transcription and DNA repair factor IIH (TFIIH) core complex which is involved in general and transcription-coupled nucleotide excision repair (NER) of damaged DNA.</text>
</comment>
<evidence type="ECO:0000256" key="2">
    <source>
        <dbReference type="ARBA" id="ARBA00004123"/>
    </source>
</evidence>
<dbReference type="OrthoDB" id="364513at2759"/>
<gene>
    <name evidence="11" type="primary">TFB2</name>
    <name evidence="11" type="ORF">N0V93_002616</name>
</gene>
<keyword evidence="6 9" id="KW-0804">Transcription</keyword>
<evidence type="ECO:0000256" key="9">
    <source>
        <dbReference type="RuleBase" id="RU364024"/>
    </source>
</evidence>
<comment type="subcellular location">
    <subcellularLocation>
        <location evidence="2 9">Nucleus</location>
    </subcellularLocation>
</comment>
<dbReference type="GO" id="GO:0001671">
    <property type="term" value="F:ATPase activator activity"/>
    <property type="evidence" value="ECO:0007669"/>
    <property type="project" value="InterPro"/>
</dbReference>
<evidence type="ECO:0000313" key="12">
    <source>
        <dbReference type="Proteomes" id="UP001140453"/>
    </source>
</evidence>
<dbReference type="PANTHER" id="PTHR13152:SF0">
    <property type="entry name" value="GENERAL TRANSCRIPTION FACTOR IIH SUBUNIT 4"/>
    <property type="match status" value="1"/>
</dbReference>
<dbReference type="EMBL" id="JAPEVB010000002">
    <property type="protein sequence ID" value="KAJ4393406.1"/>
    <property type="molecule type" value="Genomic_DNA"/>
</dbReference>
<keyword evidence="8 9" id="KW-0539">Nucleus</keyword>
<evidence type="ECO:0000313" key="11">
    <source>
        <dbReference type="EMBL" id="KAJ4393406.1"/>
    </source>
</evidence>
<evidence type="ECO:0000259" key="10">
    <source>
        <dbReference type="Pfam" id="PF18307"/>
    </source>
</evidence>
<evidence type="ECO:0000256" key="6">
    <source>
        <dbReference type="ARBA" id="ARBA00023163"/>
    </source>
</evidence>
<dbReference type="Pfam" id="PF18307">
    <property type="entry name" value="Tfb2_C"/>
    <property type="match status" value="1"/>
</dbReference>
<dbReference type="GO" id="GO:0005675">
    <property type="term" value="C:transcription factor TFIIH holo complex"/>
    <property type="evidence" value="ECO:0007669"/>
    <property type="project" value="TreeGrafter"/>
</dbReference>
<reference evidence="11" key="1">
    <citation type="submission" date="2022-10" db="EMBL/GenBank/DDBJ databases">
        <title>Tapping the CABI collections for fungal endophytes: first genome assemblies for Collariella, Neodidymelliopsis, Ascochyta clinopodiicola, Didymella pomorum, Didymosphaeria variabile, Neocosmospora piperis and Neocucurbitaria cava.</title>
        <authorList>
            <person name="Hill R."/>
        </authorList>
    </citation>
    <scope>NUCLEOTIDE SEQUENCE</scope>
    <source>
        <strain evidence="11">IMI 355082</strain>
    </source>
</reference>